<organism evidence="3 4">
    <name type="scientific">Acidicapsa dinghuensis</name>
    <dbReference type="NCBI Taxonomy" id="2218256"/>
    <lineage>
        <taxon>Bacteria</taxon>
        <taxon>Pseudomonadati</taxon>
        <taxon>Acidobacteriota</taxon>
        <taxon>Terriglobia</taxon>
        <taxon>Terriglobales</taxon>
        <taxon>Acidobacteriaceae</taxon>
        <taxon>Acidicapsa</taxon>
    </lineage>
</organism>
<dbReference type="Pfam" id="PF13620">
    <property type="entry name" value="CarboxypepD_reg"/>
    <property type="match status" value="1"/>
</dbReference>
<dbReference type="InterPro" id="IPR008969">
    <property type="entry name" value="CarboxyPept-like_regulatory"/>
</dbReference>
<dbReference type="EMBL" id="JBHSPH010000008">
    <property type="protein sequence ID" value="MFC5864222.1"/>
    <property type="molecule type" value="Genomic_DNA"/>
</dbReference>
<dbReference type="InterPro" id="IPR011935">
    <property type="entry name" value="CHP02231"/>
</dbReference>
<dbReference type="SUPFAM" id="SSF49464">
    <property type="entry name" value="Carboxypeptidase regulatory domain-like"/>
    <property type="match status" value="1"/>
</dbReference>
<accession>A0ABW1ELS6</accession>
<gene>
    <name evidence="3" type="ORF">ACFPT7_18095</name>
</gene>
<dbReference type="PANTHER" id="PTHR31005:SF8">
    <property type="entry name" value="DUF4139 DOMAIN-CONTAINING PROTEIN"/>
    <property type="match status" value="1"/>
</dbReference>
<feature type="signal peptide" evidence="2">
    <location>
        <begin position="1"/>
        <end position="25"/>
    </location>
</feature>
<sequence length="810" mass="87027">MRSIPVLATLACTISLGLFSSLLPAQSTKTSPKSAPATDKSPATPTTPHELPVRQVILYKNGVGYFEHTGQVNGNQRITVDFTTSQLNDVLQSLTVLDDNGGRIGGINYDSTTPLAQQLQSISLNMTDDPTSTQLFQALRGQRVEVTGASGGPITGRLMSIESRTGADSNSDTSRPAQTRFYLTVVGNTGAVRVIELTPTLSVRPLDPSLQGELDRYLALLSSNHSTGLRHLTLDAIGQGNRQLRVSYISEIPVWKSTYRIVFPDNADKAILQGWAVVDNTIGSDWDNVQLSLVAGAPQSFIQPLSDPLYLRRPEVPISTVAMSTPQTHQAAEESGPGVLRGTVTDTSGAVIPGAIVTATSPATGANAVAQTSSNGQFTFASLAPGFYNLTINANGFQTSIRRNILVGATNSPTVNAALTVGSASETVEVTADSIASLQMAAPARATHGYGVAAMQGMGSGAGGGIIGSVFGNGVARPTDINTNVSTNNFDDFFEYKLAQPVTIHKNESAMVPILQQTLPVERVTLWSESEAHPLRALWLENTSQLTFDSGNFSVFESGAFAGEGLLDPIHPGEKRLLSYAADQATRIRKEPQEGKREIRAVTITAQGLVQKRYGVEERTTYQASNSSADSRTVVIEVPRREDRKLSPESKPTETAANLYRFKVSVPAHQSSSVLVAEEGPAYDTWRIEADGDQTAALEYLGKEVPAIAPKIQPILDAQRSIVSIRQQIHDLNDRMTALSGDETRARENLTALKGNDAGKRFVDELNQSEDNLQSTRKQIADLTEKQKAAVDSLRQTLLTFTLDWSQPQS</sequence>
<proteinExistence type="predicted"/>
<feature type="chain" id="PRO_5045929284" evidence="2">
    <location>
        <begin position="26"/>
        <end position="810"/>
    </location>
</feature>
<comment type="caution">
    <text evidence="3">The sequence shown here is derived from an EMBL/GenBank/DDBJ whole genome shotgun (WGS) entry which is preliminary data.</text>
</comment>
<evidence type="ECO:0000313" key="3">
    <source>
        <dbReference type="EMBL" id="MFC5864222.1"/>
    </source>
</evidence>
<protein>
    <submittedName>
        <fullName evidence="3">Carboxypeptidase regulatory-like domain-containing protein</fullName>
    </submittedName>
</protein>
<evidence type="ECO:0000256" key="1">
    <source>
        <dbReference type="SAM" id="MobiDB-lite"/>
    </source>
</evidence>
<reference evidence="4" key="1">
    <citation type="journal article" date="2019" name="Int. J. Syst. Evol. Microbiol.">
        <title>The Global Catalogue of Microorganisms (GCM) 10K type strain sequencing project: providing services to taxonomists for standard genome sequencing and annotation.</title>
        <authorList>
            <consortium name="The Broad Institute Genomics Platform"/>
            <consortium name="The Broad Institute Genome Sequencing Center for Infectious Disease"/>
            <person name="Wu L."/>
            <person name="Ma J."/>
        </authorList>
    </citation>
    <scope>NUCLEOTIDE SEQUENCE [LARGE SCALE GENOMIC DNA]</scope>
    <source>
        <strain evidence="4">JCM 4087</strain>
    </source>
</reference>
<dbReference type="Proteomes" id="UP001596091">
    <property type="component" value="Unassembled WGS sequence"/>
</dbReference>
<dbReference type="PANTHER" id="PTHR31005">
    <property type="entry name" value="DUF4139 DOMAIN-CONTAINING PROTEIN"/>
    <property type="match status" value="1"/>
</dbReference>
<name>A0ABW1ELS6_9BACT</name>
<dbReference type="RefSeq" id="WP_263340570.1">
    <property type="nucleotide sequence ID" value="NZ_JAGSYH010000006.1"/>
</dbReference>
<evidence type="ECO:0000313" key="4">
    <source>
        <dbReference type="Proteomes" id="UP001596091"/>
    </source>
</evidence>
<keyword evidence="4" id="KW-1185">Reference proteome</keyword>
<feature type="region of interest" description="Disordered" evidence="1">
    <location>
        <begin position="27"/>
        <end position="51"/>
    </location>
</feature>
<dbReference type="Gene3D" id="2.60.40.1120">
    <property type="entry name" value="Carboxypeptidase-like, regulatory domain"/>
    <property type="match status" value="1"/>
</dbReference>
<keyword evidence="2" id="KW-0732">Signal</keyword>
<evidence type="ECO:0000256" key="2">
    <source>
        <dbReference type="SAM" id="SignalP"/>
    </source>
</evidence>